<dbReference type="EMBL" id="OUNR01000018">
    <property type="protein sequence ID" value="SPP66124.1"/>
    <property type="molecule type" value="Genomic_DNA"/>
</dbReference>
<dbReference type="Proteomes" id="UP000248168">
    <property type="component" value="Unassembled WGS sequence"/>
</dbReference>
<proteinExistence type="predicted"/>
<dbReference type="InParanoid" id="A0A330L8T5"/>
<dbReference type="EC" id="2.7.4.25" evidence="1"/>
<reference evidence="2" key="1">
    <citation type="submission" date="2018-04" db="EMBL/GenBank/DDBJ databases">
        <authorList>
            <person name="Lucker S."/>
            <person name="Sakoula D."/>
        </authorList>
    </citation>
    <scope>NUCLEOTIDE SEQUENCE [LARGE SCALE GENOMIC DNA]</scope>
</reference>
<keyword evidence="1" id="KW-0418">Kinase</keyword>
<sequence length="66" mass="7356">MGQDLLLDRQRFVLPLGARTEAAAFGQEGLVHALRTELPQQLSSMAARFPSVRKVLLLQRLPVWSA</sequence>
<gene>
    <name evidence="1" type="ORF">NITLEN_50164</name>
</gene>
<evidence type="ECO:0000313" key="2">
    <source>
        <dbReference type="Proteomes" id="UP000248168"/>
    </source>
</evidence>
<accession>A0A330L8T5</accession>
<keyword evidence="2" id="KW-1185">Reference proteome</keyword>
<protein>
    <submittedName>
        <fullName evidence="1">Cytidylate kinase</fullName>
        <ecNumber evidence="1">2.7.4.25</ecNumber>
    </submittedName>
</protein>
<dbReference type="GO" id="GO:0016301">
    <property type="term" value="F:kinase activity"/>
    <property type="evidence" value="ECO:0007669"/>
    <property type="project" value="UniProtKB-KW"/>
</dbReference>
<keyword evidence="1" id="KW-0808">Transferase</keyword>
<name>A0A330L8T5_9BACT</name>
<organism evidence="1 2">
    <name type="scientific">Nitrospira lenta</name>
    <dbReference type="NCBI Taxonomy" id="1436998"/>
    <lineage>
        <taxon>Bacteria</taxon>
        <taxon>Pseudomonadati</taxon>
        <taxon>Nitrospirota</taxon>
        <taxon>Nitrospiria</taxon>
        <taxon>Nitrospirales</taxon>
        <taxon>Nitrospiraceae</taxon>
        <taxon>Nitrospira</taxon>
    </lineage>
</organism>
<evidence type="ECO:0000313" key="1">
    <source>
        <dbReference type="EMBL" id="SPP66124.1"/>
    </source>
</evidence>
<dbReference type="AlphaFoldDB" id="A0A330L8T5"/>